<dbReference type="Proteomes" id="UP000198644">
    <property type="component" value="Unassembled WGS sequence"/>
</dbReference>
<dbReference type="InterPro" id="IPR029060">
    <property type="entry name" value="PIN-like_dom_sf"/>
</dbReference>
<protein>
    <recommendedName>
        <fullName evidence="1">PIN domain-containing protein</fullName>
    </recommendedName>
</protein>
<name>A0A1I6H9R2_9GAMM</name>
<sequence>MSGKYLLDTSAIIYAIDRKLKLPVNQYGASVITESELLSWPALTAEDEVKLREVLQKVAIIQLDKLVQDAAIKIRRTTSLKLPDSIISATAITSGFTLVTNDEKLKQRHVGAAISLEELVS</sequence>
<evidence type="ECO:0000313" key="2">
    <source>
        <dbReference type="EMBL" id="SFR51245.1"/>
    </source>
</evidence>
<proteinExistence type="predicted"/>
<dbReference type="RefSeq" id="WP_092009484.1">
    <property type="nucleotide sequence ID" value="NZ_FOYW01000001.1"/>
</dbReference>
<dbReference type="CDD" id="cd18738">
    <property type="entry name" value="PIN_VapC4-5_FitB-like"/>
    <property type="match status" value="1"/>
</dbReference>
<organism evidence="2 3">
    <name type="scientific">Marinobacter daqiaonensis</name>
    <dbReference type="NCBI Taxonomy" id="650891"/>
    <lineage>
        <taxon>Bacteria</taxon>
        <taxon>Pseudomonadati</taxon>
        <taxon>Pseudomonadota</taxon>
        <taxon>Gammaproteobacteria</taxon>
        <taxon>Pseudomonadales</taxon>
        <taxon>Marinobacteraceae</taxon>
        <taxon>Marinobacter</taxon>
    </lineage>
</organism>
<dbReference type="AlphaFoldDB" id="A0A1I6H9R2"/>
<dbReference type="SUPFAM" id="SSF88723">
    <property type="entry name" value="PIN domain-like"/>
    <property type="match status" value="1"/>
</dbReference>
<feature type="domain" description="PIN" evidence="1">
    <location>
        <begin position="5"/>
        <end position="107"/>
    </location>
</feature>
<dbReference type="InterPro" id="IPR002716">
    <property type="entry name" value="PIN_dom"/>
</dbReference>
<reference evidence="2 3" key="1">
    <citation type="submission" date="2016-10" db="EMBL/GenBank/DDBJ databases">
        <authorList>
            <person name="de Groot N.N."/>
        </authorList>
    </citation>
    <scope>NUCLEOTIDE SEQUENCE [LARGE SCALE GENOMIC DNA]</scope>
    <source>
        <strain evidence="2 3">CGMCC 1.9167</strain>
    </source>
</reference>
<dbReference type="Pfam" id="PF01850">
    <property type="entry name" value="PIN"/>
    <property type="match status" value="1"/>
</dbReference>
<evidence type="ECO:0000259" key="1">
    <source>
        <dbReference type="Pfam" id="PF01850"/>
    </source>
</evidence>
<dbReference type="OrthoDB" id="676982at2"/>
<keyword evidence="3" id="KW-1185">Reference proteome</keyword>
<dbReference type="Gene3D" id="3.40.50.1010">
    <property type="entry name" value="5'-nuclease"/>
    <property type="match status" value="1"/>
</dbReference>
<dbReference type="EMBL" id="FOYW01000001">
    <property type="protein sequence ID" value="SFR51245.1"/>
    <property type="molecule type" value="Genomic_DNA"/>
</dbReference>
<accession>A0A1I6H9R2</accession>
<gene>
    <name evidence="2" type="ORF">SAMN05216203_1031</name>
</gene>
<evidence type="ECO:0000313" key="3">
    <source>
        <dbReference type="Proteomes" id="UP000198644"/>
    </source>
</evidence>
<dbReference type="STRING" id="650891.SAMN05216203_1031"/>